<sequence length="230" mass="26140">MVQKEDGTRIYKPRTIQEVFNDIKKILTEEGLCPEEYFTLSYPTGCHADEPFPEISGLFCNAQWGGSEGIYLDIAINVFDSEEKNYKQISFITGKTLSESGDAFDRMQYIGGYIYRLLMGDGNVHARYILLHNSRQDKAALDEKLNHEFISLMKKHLYSQKEDSVIDTEELALKAIILKVVSAKPLAENKLKQLLEADNALDILYHLCKPVMPATLYEIEDIIASVDTFS</sequence>
<name>A0A7X3MMH1_9FIRM</name>
<protein>
    <submittedName>
        <fullName evidence="1">Uncharacterized protein</fullName>
    </submittedName>
</protein>
<organism evidence="1 2">
    <name type="scientific">Sporofaciens musculi</name>
    <dbReference type="NCBI Taxonomy" id="2681861"/>
    <lineage>
        <taxon>Bacteria</taxon>
        <taxon>Bacillati</taxon>
        <taxon>Bacillota</taxon>
        <taxon>Clostridia</taxon>
        <taxon>Lachnospirales</taxon>
        <taxon>Lachnospiraceae</taxon>
        <taxon>Sporofaciens</taxon>
    </lineage>
</organism>
<reference evidence="1 2" key="1">
    <citation type="submission" date="2019-12" db="EMBL/GenBank/DDBJ databases">
        <title>Sporaefaciens musculi gen. nov., sp. nov., a novel bacterium isolated from the caecum of an obese mouse.</title>
        <authorList>
            <person name="Rasmussen T.S."/>
            <person name="Streidl T."/>
            <person name="Hitch T.C.A."/>
            <person name="Wortmann E."/>
            <person name="Deptula P."/>
            <person name="Hansen M."/>
            <person name="Nielsen D.S."/>
            <person name="Clavel T."/>
            <person name="Vogensen F.K."/>
        </authorList>
    </citation>
    <scope>NUCLEOTIDE SEQUENCE [LARGE SCALE GENOMIC DNA]</scope>
    <source>
        <strain evidence="1 2">WCA-9-b2</strain>
        <plasmid evidence="1">unnamed</plasmid>
    </source>
</reference>
<geneLocation type="plasmid" evidence="1">
    <name>unnamed</name>
</geneLocation>
<proteinExistence type="predicted"/>
<comment type="caution">
    <text evidence="1">The sequence shown here is derived from an EMBL/GenBank/DDBJ whole genome shotgun (WGS) entry which is preliminary data.</text>
</comment>
<dbReference type="AlphaFoldDB" id="A0A7X3MMH1"/>
<evidence type="ECO:0000313" key="2">
    <source>
        <dbReference type="Proteomes" id="UP000460412"/>
    </source>
</evidence>
<gene>
    <name evidence="1" type="ORF">GN277_28300</name>
</gene>
<dbReference type="RefSeq" id="WP_159757637.1">
    <property type="nucleotide sequence ID" value="NZ_WUQX01000003.1"/>
</dbReference>
<evidence type="ECO:0000313" key="1">
    <source>
        <dbReference type="EMBL" id="MXP79065.1"/>
    </source>
</evidence>
<dbReference type="EMBL" id="WUQX01000003">
    <property type="protein sequence ID" value="MXP79065.1"/>
    <property type="molecule type" value="Genomic_DNA"/>
</dbReference>
<dbReference type="Proteomes" id="UP000460412">
    <property type="component" value="Unassembled WGS sequence"/>
</dbReference>
<keyword evidence="2" id="KW-1185">Reference proteome</keyword>
<keyword evidence="1" id="KW-0614">Plasmid</keyword>
<accession>A0A7X3MMH1</accession>